<sequence length="207" mass="22875">MKQIKRIIVTSAIAFVLTGCHLFDSKDIPVAPPVIINPTDGDVIETPPLITKKTDWDTILSPFTNKLINDSSSLNDENKILLISDIQNRSGDYLVNNQIDEVLHQLMNKQNKFTVASRQSINQAKQALGISPDDKLVSRGKMIGLAKSMNAGYVLFTTINKVPTEKNDANLSMELISTQTGEILNRVTSKDFSKQSTNDNQQSEASQ</sequence>
<proteinExistence type="predicted"/>
<organism evidence="1 4">
    <name type="scientific">Gilliamella apicola</name>
    <dbReference type="NCBI Taxonomy" id="1196095"/>
    <lineage>
        <taxon>Bacteria</taxon>
        <taxon>Pseudomonadati</taxon>
        <taxon>Pseudomonadota</taxon>
        <taxon>Gammaproteobacteria</taxon>
        <taxon>Orbales</taxon>
        <taxon>Orbaceae</taxon>
        <taxon>Gilliamella</taxon>
    </lineage>
</organism>
<dbReference type="Proteomes" id="UP000194977">
    <property type="component" value="Unassembled WGS sequence"/>
</dbReference>
<dbReference type="EMBL" id="NARP01000017">
    <property type="protein sequence ID" value="OTP99430.1"/>
    <property type="molecule type" value="Genomic_DNA"/>
</dbReference>
<keyword evidence="3" id="KW-1185">Reference proteome</keyword>
<dbReference type="AlphaFoldDB" id="A0A242NHB4"/>
<gene>
    <name evidence="2" type="ORF">B6C91_12725</name>
    <name evidence="1" type="ORF">B6D08_07815</name>
</gene>
<dbReference type="PANTHER" id="PTHR40593">
    <property type="entry name" value="PENICILLIN-BINDING PROTEIN ACTIVATOR LPOB"/>
    <property type="match status" value="1"/>
</dbReference>
<dbReference type="RefSeq" id="WP_086301038.1">
    <property type="nucleotide sequence ID" value="NZ_CP132380.1"/>
</dbReference>
<dbReference type="GO" id="GO:0031241">
    <property type="term" value="C:periplasmic side of cell outer membrane"/>
    <property type="evidence" value="ECO:0007669"/>
    <property type="project" value="TreeGrafter"/>
</dbReference>
<dbReference type="GO" id="GO:0009252">
    <property type="term" value="P:peptidoglycan biosynthetic process"/>
    <property type="evidence" value="ECO:0007669"/>
    <property type="project" value="TreeGrafter"/>
</dbReference>
<evidence type="ECO:0008006" key="5">
    <source>
        <dbReference type="Google" id="ProtNLM"/>
    </source>
</evidence>
<evidence type="ECO:0000313" key="1">
    <source>
        <dbReference type="EMBL" id="OTP99430.1"/>
    </source>
</evidence>
<evidence type="ECO:0000313" key="2">
    <source>
        <dbReference type="EMBL" id="OTQ08334.1"/>
    </source>
</evidence>
<dbReference type="Gene3D" id="3.40.50.10610">
    <property type="entry name" value="ABC-type transport auxiliary lipoprotein component"/>
    <property type="match status" value="1"/>
</dbReference>
<dbReference type="Proteomes" id="UP000194800">
    <property type="component" value="Unassembled WGS sequence"/>
</dbReference>
<dbReference type="OrthoDB" id="6466283at2"/>
<dbReference type="GO" id="GO:0030234">
    <property type="term" value="F:enzyme regulator activity"/>
    <property type="evidence" value="ECO:0007669"/>
    <property type="project" value="TreeGrafter"/>
</dbReference>
<reference evidence="3 4" key="1">
    <citation type="submission" date="2017-03" db="EMBL/GenBank/DDBJ databases">
        <title>Comparative genomics of honeybee gut symbionts reveal geographically distinct and subgroup specific antibiotic resistance.</title>
        <authorList>
            <person name="Ludvigsen J."/>
            <person name="Porcellato D."/>
            <person name="Labee-Lund T.M."/>
            <person name="Amdam G.V."/>
            <person name="Rudi K."/>
        </authorList>
    </citation>
    <scope>NUCLEOTIDE SEQUENCE [LARGE SCALE GENOMIC DNA]</scope>
    <source>
        <strain evidence="1 4">A-7-12</strain>
        <strain evidence="2 3">A-9-12</strain>
    </source>
</reference>
<name>A0A242NHB4_9GAMM</name>
<comment type="caution">
    <text evidence="1">The sequence shown here is derived from an EMBL/GenBank/DDBJ whole genome shotgun (WGS) entry which is preliminary data.</text>
</comment>
<protein>
    <recommendedName>
        <fullName evidence="5">Penicillin-binding protein activator LpoB</fullName>
    </recommendedName>
</protein>
<dbReference type="PROSITE" id="PS51257">
    <property type="entry name" value="PROKAR_LIPOPROTEIN"/>
    <property type="match status" value="1"/>
</dbReference>
<dbReference type="PANTHER" id="PTHR40593:SF1">
    <property type="entry name" value="PENICILLIN-BINDING PROTEIN ACTIVATOR LPOB"/>
    <property type="match status" value="1"/>
</dbReference>
<evidence type="ECO:0000313" key="3">
    <source>
        <dbReference type="Proteomes" id="UP000194800"/>
    </source>
</evidence>
<dbReference type="EMBL" id="NART01000091">
    <property type="protein sequence ID" value="OTQ08334.1"/>
    <property type="molecule type" value="Genomic_DNA"/>
</dbReference>
<dbReference type="Pfam" id="PF13036">
    <property type="entry name" value="LpoB"/>
    <property type="match status" value="1"/>
</dbReference>
<accession>A0A242NHB4</accession>
<evidence type="ECO:0000313" key="4">
    <source>
        <dbReference type="Proteomes" id="UP000194977"/>
    </source>
</evidence>
<dbReference type="InterPro" id="IPR014094">
    <property type="entry name" value="LpoB"/>
</dbReference>